<evidence type="ECO:0000313" key="9">
    <source>
        <dbReference type="EMBL" id="ACU57548.1"/>
    </source>
</evidence>
<evidence type="ECO:0000256" key="5">
    <source>
        <dbReference type="ARBA" id="ARBA00023237"/>
    </source>
</evidence>
<dbReference type="Pfam" id="PF14322">
    <property type="entry name" value="SusD-like_3"/>
    <property type="match status" value="1"/>
</dbReference>
<keyword evidence="5" id="KW-0998">Cell outer membrane</keyword>
<evidence type="ECO:0000256" key="3">
    <source>
        <dbReference type="ARBA" id="ARBA00022729"/>
    </source>
</evidence>
<reference evidence="9 10" key="2">
    <citation type="journal article" date="2010" name="Stand. Genomic Sci.">
        <title>Complete genome sequence of Chitinophaga pinensis type strain (UQM 2034).</title>
        <authorList>
            <person name="Glavina Del Rio T."/>
            <person name="Abt B."/>
            <person name="Spring S."/>
            <person name="Lapidus A."/>
            <person name="Nolan M."/>
            <person name="Tice H."/>
            <person name="Copeland A."/>
            <person name="Cheng J.F."/>
            <person name="Chen F."/>
            <person name="Bruce D."/>
            <person name="Goodwin L."/>
            <person name="Pitluck S."/>
            <person name="Ivanova N."/>
            <person name="Mavromatis K."/>
            <person name="Mikhailova N."/>
            <person name="Pati A."/>
            <person name="Chen A."/>
            <person name="Palaniappan K."/>
            <person name="Land M."/>
            <person name="Hauser L."/>
            <person name="Chang Y.J."/>
            <person name="Jeffries C.D."/>
            <person name="Chain P."/>
            <person name="Saunders E."/>
            <person name="Detter J.C."/>
            <person name="Brettin T."/>
            <person name="Rohde M."/>
            <person name="Goker M."/>
            <person name="Bristow J."/>
            <person name="Eisen J.A."/>
            <person name="Markowitz V."/>
            <person name="Hugenholtz P."/>
            <person name="Kyrpides N.C."/>
            <person name="Klenk H.P."/>
            <person name="Lucas S."/>
        </authorList>
    </citation>
    <scope>NUCLEOTIDE SEQUENCE [LARGE SCALE GENOMIC DNA]</scope>
    <source>
        <strain evidence="10">ATCC 43595 / DSM 2588 / LMG 13176 / NBRC 15968 / NCIMB 11800 / UQM 2034</strain>
    </source>
</reference>
<proteinExistence type="inferred from homology"/>
<dbReference type="Gene3D" id="1.25.40.390">
    <property type="match status" value="1"/>
</dbReference>
<evidence type="ECO:0000256" key="2">
    <source>
        <dbReference type="ARBA" id="ARBA00006275"/>
    </source>
</evidence>
<dbReference type="Pfam" id="PF07980">
    <property type="entry name" value="SusD_RagB"/>
    <property type="match status" value="1"/>
</dbReference>
<accession>A0A979FYP3</accession>
<reference evidence="10" key="1">
    <citation type="submission" date="2009-08" db="EMBL/GenBank/DDBJ databases">
        <title>The complete genome of Chitinophaga pinensis DSM 2588.</title>
        <authorList>
            <consortium name="US DOE Joint Genome Institute (JGI-PGF)"/>
            <person name="Lucas S."/>
            <person name="Copeland A."/>
            <person name="Lapidus A."/>
            <person name="Glavina del Rio T."/>
            <person name="Dalin E."/>
            <person name="Tice H."/>
            <person name="Bruce D."/>
            <person name="Goodwin L."/>
            <person name="Pitluck S."/>
            <person name="Kyrpides N."/>
            <person name="Mavromatis K."/>
            <person name="Ivanova N."/>
            <person name="Mikhailova N."/>
            <person name="Sims D."/>
            <person name="Meinche L."/>
            <person name="Brettin T."/>
            <person name="Detter J.C."/>
            <person name="Han C."/>
            <person name="Larimer F."/>
            <person name="Land M."/>
            <person name="Hauser L."/>
            <person name="Markowitz V."/>
            <person name="Cheng J.-F."/>
            <person name="Hugenholtz P."/>
            <person name="Woyke T."/>
            <person name="Wu D."/>
            <person name="Spring S."/>
            <person name="Klenk H.-P."/>
            <person name="Eisen J.A."/>
        </authorList>
    </citation>
    <scope>NUCLEOTIDE SEQUENCE [LARGE SCALE GENOMIC DNA]</scope>
    <source>
        <strain evidence="10">ATCC 43595 / DSM 2588 / LMG 13176 / NBRC 15968 / NCIMB 11800 / UQM 2034</strain>
    </source>
</reference>
<feature type="chain" id="PRO_5037861004" evidence="6">
    <location>
        <begin position="25"/>
        <end position="472"/>
    </location>
</feature>
<dbReference type="KEGG" id="cpi:Cpin_0042"/>
<feature type="domain" description="RagB/SusD" evidence="7">
    <location>
        <begin position="323"/>
        <end position="469"/>
    </location>
</feature>
<dbReference type="InterPro" id="IPR012944">
    <property type="entry name" value="SusD_RagB_dom"/>
</dbReference>
<dbReference type="OrthoDB" id="625727at2"/>
<dbReference type="InterPro" id="IPR011990">
    <property type="entry name" value="TPR-like_helical_dom_sf"/>
</dbReference>
<feature type="signal peptide" evidence="6">
    <location>
        <begin position="1"/>
        <end position="24"/>
    </location>
</feature>
<comment type="similarity">
    <text evidence="2">Belongs to the SusD family.</text>
</comment>
<keyword evidence="3 6" id="KW-0732">Signal</keyword>
<evidence type="ECO:0000256" key="4">
    <source>
        <dbReference type="ARBA" id="ARBA00023136"/>
    </source>
</evidence>
<evidence type="ECO:0000256" key="1">
    <source>
        <dbReference type="ARBA" id="ARBA00004442"/>
    </source>
</evidence>
<dbReference type="EMBL" id="CP001699">
    <property type="protein sequence ID" value="ACU57548.1"/>
    <property type="molecule type" value="Genomic_DNA"/>
</dbReference>
<comment type="subcellular location">
    <subcellularLocation>
        <location evidence="1">Cell outer membrane</location>
    </subcellularLocation>
</comment>
<organism evidence="9 10">
    <name type="scientific">Chitinophaga pinensis (strain ATCC 43595 / DSM 2588 / LMG 13176 / NBRC 15968 / NCIMB 11800 / UQM 2034)</name>
    <dbReference type="NCBI Taxonomy" id="485918"/>
    <lineage>
        <taxon>Bacteria</taxon>
        <taxon>Pseudomonadati</taxon>
        <taxon>Bacteroidota</taxon>
        <taxon>Chitinophagia</taxon>
        <taxon>Chitinophagales</taxon>
        <taxon>Chitinophagaceae</taxon>
        <taxon>Chitinophaga</taxon>
    </lineage>
</organism>
<gene>
    <name evidence="9" type="ordered locus">Cpin_0042</name>
</gene>
<dbReference type="RefSeq" id="WP_012787724.1">
    <property type="nucleotide sequence ID" value="NC_013132.1"/>
</dbReference>
<dbReference type="PROSITE" id="PS51257">
    <property type="entry name" value="PROKAR_LIPOPROTEIN"/>
    <property type="match status" value="1"/>
</dbReference>
<evidence type="ECO:0000259" key="8">
    <source>
        <dbReference type="Pfam" id="PF14322"/>
    </source>
</evidence>
<evidence type="ECO:0000259" key="7">
    <source>
        <dbReference type="Pfam" id="PF07980"/>
    </source>
</evidence>
<feature type="domain" description="SusD-like N-terminal" evidence="8">
    <location>
        <begin position="89"/>
        <end position="225"/>
    </location>
</feature>
<protein>
    <submittedName>
        <fullName evidence="9">RagB/SusD domain protein</fullName>
    </submittedName>
</protein>
<name>A0A979FYP3_CHIPD</name>
<evidence type="ECO:0000256" key="6">
    <source>
        <dbReference type="SAM" id="SignalP"/>
    </source>
</evidence>
<dbReference type="AlphaFoldDB" id="A0A979FYP3"/>
<dbReference type="InterPro" id="IPR033985">
    <property type="entry name" value="SusD-like_N"/>
</dbReference>
<dbReference type="Proteomes" id="UP000002215">
    <property type="component" value="Chromosome"/>
</dbReference>
<keyword evidence="4" id="KW-0472">Membrane</keyword>
<dbReference type="SUPFAM" id="SSF48452">
    <property type="entry name" value="TPR-like"/>
    <property type="match status" value="1"/>
</dbReference>
<dbReference type="CDD" id="cd08977">
    <property type="entry name" value="SusD"/>
    <property type="match status" value="1"/>
</dbReference>
<dbReference type="GO" id="GO:0009279">
    <property type="term" value="C:cell outer membrane"/>
    <property type="evidence" value="ECO:0007669"/>
    <property type="project" value="UniProtKB-SubCell"/>
</dbReference>
<sequence length="472" mass="54333">MNNIVKILCIAILCLFICACTKFLDVGDPPDKVAANFVYSSNSGAAGVLTGVFFDLQRQGEGFAQGRTGISLFCGLAADEFNALPISSFNDMYTNTYPYDFWSVYYKFIYRINIALEAIGFSEKLSPDVKKHLLGEAYFLRGFIYFYLVNMYGDVPLLLTGDYKLNSKAARVDRNKVYDQIIKDLLDAETFLSSNYLEANVRNISIDRVRPNKFSAKAMLARVYLYKQDWINAELKSTEVLSQKSYYDTVALNEVFAKNSKESIWQLQPVSDGIRLNTLDAEMFTLINGKPDQYFNPVWVSDFLNHAFEIDDQRKNKWLGIAQDTSTKTEYLYISKYKYYSRNDVSKEYLTVLRVAEQYLIRAESRVHLNKLSQAKADLDIIRIRAGLKEIQLGSTDRLLNQIYHERQVELFAEWGHRWFDLKRIGEIDQVMTGVSPHKGGTWVSYKQLFPIPLYDLRYNVNLIQNAGYPSN</sequence>
<evidence type="ECO:0000313" key="10">
    <source>
        <dbReference type="Proteomes" id="UP000002215"/>
    </source>
</evidence>